<name>A0A7S7NMQ3_PALFE</name>
<organism evidence="2 3">
    <name type="scientific">Paludibaculum fermentans</name>
    <dbReference type="NCBI Taxonomy" id="1473598"/>
    <lineage>
        <taxon>Bacteria</taxon>
        <taxon>Pseudomonadati</taxon>
        <taxon>Acidobacteriota</taxon>
        <taxon>Terriglobia</taxon>
        <taxon>Bryobacterales</taxon>
        <taxon>Bryobacteraceae</taxon>
        <taxon>Paludibaculum</taxon>
    </lineage>
</organism>
<feature type="signal peptide" evidence="1">
    <location>
        <begin position="1"/>
        <end position="18"/>
    </location>
</feature>
<gene>
    <name evidence="2" type="ORF">IRI77_27175</name>
</gene>
<evidence type="ECO:0000313" key="3">
    <source>
        <dbReference type="Proteomes" id="UP000593892"/>
    </source>
</evidence>
<dbReference type="RefSeq" id="WP_194448127.1">
    <property type="nucleotide sequence ID" value="NZ_CP063849.1"/>
</dbReference>
<dbReference type="EMBL" id="CP063849">
    <property type="protein sequence ID" value="QOY86458.1"/>
    <property type="molecule type" value="Genomic_DNA"/>
</dbReference>
<dbReference type="Proteomes" id="UP000593892">
    <property type="component" value="Chromosome"/>
</dbReference>
<dbReference type="AlphaFoldDB" id="A0A7S7NMQ3"/>
<reference evidence="2 3" key="1">
    <citation type="submission" date="2020-10" db="EMBL/GenBank/DDBJ databases">
        <title>Complete genome sequence of Paludibaculum fermentans P105T, a facultatively anaerobic acidobacterium capable of dissimilatory Fe(III) reduction.</title>
        <authorList>
            <person name="Dedysh S.N."/>
            <person name="Beletsky A.V."/>
            <person name="Kulichevskaya I.S."/>
            <person name="Mardanov A.V."/>
            <person name="Ravin N.V."/>
        </authorList>
    </citation>
    <scope>NUCLEOTIDE SEQUENCE [LARGE SCALE GENOMIC DNA]</scope>
    <source>
        <strain evidence="2 3">P105</strain>
    </source>
</reference>
<keyword evidence="1" id="KW-0732">Signal</keyword>
<evidence type="ECO:0000256" key="1">
    <source>
        <dbReference type="SAM" id="SignalP"/>
    </source>
</evidence>
<accession>A0A7S7NMQ3</accession>
<proteinExistence type="predicted"/>
<protein>
    <submittedName>
        <fullName evidence="2">Uncharacterized protein</fullName>
    </submittedName>
</protein>
<dbReference type="KEGG" id="pfer:IRI77_27175"/>
<evidence type="ECO:0000313" key="2">
    <source>
        <dbReference type="EMBL" id="QOY86458.1"/>
    </source>
</evidence>
<keyword evidence="3" id="KW-1185">Reference proteome</keyword>
<feature type="chain" id="PRO_5032430250" evidence="1">
    <location>
        <begin position="19"/>
        <end position="145"/>
    </location>
</feature>
<sequence length="145" mass="15339">MKNIFRVLLLAAAVTLPAAYGQYSTPVREVEKPDKRPVTISYGCTSAASCTNLLGVTIPAGSRLVLEYVSAFISPSPANTGSRALLIQVNGQNHYIPAKDLTFSGQSILSETVKIYCDTMPYVAIAGGSVGTTVDITLTGYFATK</sequence>